<proteinExistence type="predicted"/>
<dbReference type="PANTHER" id="PTHR31781">
    <property type="entry name" value="UNC80"/>
    <property type="match status" value="1"/>
</dbReference>
<comment type="caution">
    <text evidence="3">The sequence shown here is derived from an EMBL/GenBank/DDBJ whole genome shotgun (WGS) entry which is preliminary data.</text>
</comment>
<keyword evidence="4" id="KW-1185">Reference proteome</keyword>
<name>A0A5N4E6P0_CAMDR</name>
<dbReference type="Proteomes" id="UP000299084">
    <property type="component" value="Unassembled WGS sequence"/>
</dbReference>
<feature type="compositionally biased region" description="Basic residues" evidence="1">
    <location>
        <begin position="271"/>
        <end position="280"/>
    </location>
</feature>
<evidence type="ECO:0000313" key="4">
    <source>
        <dbReference type="Proteomes" id="UP000299084"/>
    </source>
</evidence>
<protein>
    <submittedName>
        <fullName evidence="3">Protein unc-80-like protein</fullName>
    </submittedName>
</protein>
<dbReference type="EMBL" id="JWIN03000005">
    <property type="protein sequence ID" value="KAB1279136.1"/>
    <property type="molecule type" value="Genomic_DNA"/>
</dbReference>
<feature type="compositionally biased region" description="Polar residues" evidence="1">
    <location>
        <begin position="253"/>
        <end position="266"/>
    </location>
</feature>
<evidence type="ECO:0000259" key="2">
    <source>
        <dbReference type="Pfam" id="PF20262"/>
    </source>
</evidence>
<feature type="compositionally biased region" description="Polar residues" evidence="1">
    <location>
        <begin position="154"/>
        <end position="176"/>
    </location>
</feature>
<dbReference type="GO" id="GO:0034703">
    <property type="term" value="C:cation channel complex"/>
    <property type="evidence" value="ECO:0007669"/>
    <property type="project" value="TreeGrafter"/>
</dbReference>
<dbReference type="AlphaFoldDB" id="A0A5N4E6P0"/>
<gene>
    <name evidence="3" type="ORF">Cadr_000007143</name>
</gene>
<reference evidence="3 4" key="2">
    <citation type="journal article" date="2019" name="Mol. Ecol. Resour.">
        <title>Improving Illumina assemblies with Hi-C and long reads: an example with the North African dromedary.</title>
        <authorList>
            <person name="Elbers J.P."/>
            <person name="Rogers M.F."/>
            <person name="Perelman P.L."/>
            <person name="Proskuryakova A.A."/>
            <person name="Serdyukova N.A."/>
            <person name="Johnson W.E."/>
            <person name="Horin P."/>
            <person name="Corander J."/>
            <person name="Murphy D."/>
            <person name="Burger P.A."/>
        </authorList>
    </citation>
    <scope>NUCLEOTIDE SEQUENCE [LARGE SCALE GENOMIC DNA]</scope>
    <source>
        <strain evidence="3">Drom800</strain>
        <tissue evidence="3">Blood</tissue>
    </source>
</reference>
<dbReference type="Pfam" id="PF20262">
    <property type="entry name" value="UNC80_C"/>
    <property type="match status" value="1"/>
</dbReference>
<dbReference type="EMBL" id="JWIN03000005">
    <property type="protein sequence ID" value="KAB1279141.1"/>
    <property type="molecule type" value="Genomic_DNA"/>
</dbReference>
<feature type="region of interest" description="Disordered" evidence="1">
    <location>
        <begin position="253"/>
        <end position="418"/>
    </location>
</feature>
<feature type="domain" description="Protein UNC80 C-terminal" evidence="2">
    <location>
        <begin position="25"/>
        <end position="89"/>
    </location>
</feature>
<dbReference type="PANTHER" id="PTHR31781:SF1">
    <property type="entry name" value="PROTEIN UNC-80 HOMOLOG"/>
    <property type="match status" value="1"/>
</dbReference>
<reference evidence="3" key="1">
    <citation type="submission" date="2014-12" db="EMBL/GenBank/DDBJ databases">
        <authorList>
            <person name="Fitak R."/>
            <person name="Mohandesan E."/>
            <person name="Burger P.A."/>
            <person name="Jukka C."/>
        </authorList>
    </citation>
    <scope>NUCLEOTIDE SEQUENCE</scope>
    <source>
        <strain evidence="3">Drom800</strain>
        <tissue evidence="3">Blood</tissue>
    </source>
</reference>
<evidence type="ECO:0000313" key="3">
    <source>
        <dbReference type="EMBL" id="KAB1279141.1"/>
    </source>
</evidence>
<evidence type="ECO:0000256" key="1">
    <source>
        <dbReference type="SAM" id="MobiDB-lite"/>
    </source>
</evidence>
<feature type="compositionally biased region" description="Polar residues" evidence="1">
    <location>
        <begin position="301"/>
        <end position="312"/>
    </location>
</feature>
<dbReference type="GO" id="GO:0055080">
    <property type="term" value="P:monoatomic cation homeostasis"/>
    <property type="evidence" value="ECO:0007669"/>
    <property type="project" value="TreeGrafter"/>
</dbReference>
<dbReference type="InterPro" id="IPR046460">
    <property type="entry name" value="UNC80_C"/>
</dbReference>
<feature type="region of interest" description="Disordered" evidence="1">
    <location>
        <begin position="154"/>
        <end position="194"/>
    </location>
</feature>
<dbReference type="GO" id="GO:0005261">
    <property type="term" value="F:monoatomic cation channel activity"/>
    <property type="evidence" value="ECO:0007669"/>
    <property type="project" value="TreeGrafter"/>
</dbReference>
<dbReference type="GO" id="GO:0030424">
    <property type="term" value="C:axon"/>
    <property type="evidence" value="ECO:0007669"/>
    <property type="project" value="TreeGrafter"/>
</dbReference>
<accession>A0A5N4E6P0</accession>
<organism evidence="3 4">
    <name type="scientific">Camelus dromedarius</name>
    <name type="common">Dromedary</name>
    <name type="synonym">Arabian camel</name>
    <dbReference type="NCBI Taxonomy" id="9838"/>
    <lineage>
        <taxon>Eukaryota</taxon>
        <taxon>Metazoa</taxon>
        <taxon>Chordata</taxon>
        <taxon>Craniata</taxon>
        <taxon>Vertebrata</taxon>
        <taxon>Euteleostomi</taxon>
        <taxon>Mammalia</taxon>
        <taxon>Eutheria</taxon>
        <taxon>Laurasiatheria</taxon>
        <taxon>Artiodactyla</taxon>
        <taxon>Tylopoda</taxon>
        <taxon>Camelidae</taxon>
        <taxon>Camelus</taxon>
    </lineage>
</organism>
<sequence length="472" mass="51353">MRAAGCGRGSSQAPVGRLICLFSWYEALKVILVCFERQLGSQWYWLSLQVKEMALRKVGGLALWDFLDFIVRTRIPIFVLLRPFIQCKVWCVLLLRGVTHPGNVLLSRLRQDYSSVAGGNVLQLVTYQGKTSISTVGTSTSAYRLSLATMSRSNTGTGTVWEQDSEPSQQASQDTLSRTDEEDEENDSVSMPSVVSEQEAYLLSAIGRRRFSSHVSSMSAPQAEVGMLPSQSEPNVLDDSQGLAAEGSLSRVASVQSEPGQQNLLIQQPLGRKRGLRQLRRPLLSRQKTQTEPRNRHGARLSTTRRSIQPKTKPSADQKRSVTFTEAQPEPAGAPADTLPATVQPQGCSPAPSRKPEGMDKPVLTSSPTTVIADLHSLSPKQGETLPAEEGEKKEDTEVQGAAAHSPLSTQLSDPDDFTGLETSILLQHGDTVLHISEENGMENPLLASQFPFAPTGLGLGETDVDLDESHV</sequence>